<name>A0A168HNZ4_MUCCL</name>
<dbReference type="OrthoDB" id="205514at2759"/>
<dbReference type="Gene3D" id="3.40.50.10190">
    <property type="entry name" value="BRCT domain"/>
    <property type="match status" value="1"/>
</dbReference>
<dbReference type="PROSITE" id="PS50172">
    <property type="entry name" value="BRCT"/>
    <property type="match status" value="1"/>
</dbReference>
<feature type="region of interest" description="Disordered" evidence="1">
    <location>
        <begin position="149"/>
        <end position="168"/>
    </location>
</feature>
<dbReference type="InterPro" id="IPR001357">
    <property type="entry name" value="BRCT_dom"/>
</dbReference>
<comment type="caution">
    <text evidence="3">The sequence shown here is derived from an EMBL/GenBank/DDBJ whole genome shotgun (WGS) entry which is preliminary data.</text>
</comment>
<sequence>MSSPCAPKRIFLIRLKTTPFRFERVKHFVQCWKDDFCLCTSYLAADYIVTELKSPSRIIRNAKQSTCPVVHMNWILDSLCLNKALDPDKYTINVSEARATDMPLPLKPLPRQVKWIQLADMHNKALEESGIPTTFRFTAASEKRRYYAHKRKDKTKNIQKKDHNRQQSIKEEYSCIKKTFIPATKHEDADIKQETEYTTHTTFIKSEASDIIKQEPADQDCFTSQSSLNKCCSSSSLDFEQHPSSLHEITA</sequence>
<dbReference type="EMBL" id="AMYB01000008">
    <property type="protein sequence ID" value="OAC99013.1"/>
    <property type="molecule type" value="Genomic_DNA"/>
</dbReference>
<feature type="compositionally biased region" description="Basic and acidic residues" evidence="1">
    <location>
        <begin position="155"/>
        <end position="168"/>
    </location>
</feature>
<protein>
    <recommendedName>
        <fullName evidence="2">BRCT domain-containing protein</fullName>
    </recommendedName>
</protein>
<proteinExistence type="predicted"/>
<reference evidence="3 4" key="1">
    <citation type="submission" date="2015-06" db="EMBL/GenBank/DDBJ databases">
        <title>Expansion of signal transduction pathways in fungi by whole-genome duplication.</title>
        <authorList>
            <consortium name="DOE Joint Genome Institute"/>
            <person name="Corrochano L.M."/>
            <person name="Kuo A."/>
            <person name="Marcet-Houben M."/>
            <person name="Polaino S."/>
            <person name="Salamov A."/>
            <person name="Villalobos J.M."/>
            <person name="Alvarez M.I."/>
            <person name="Avalos J."/>
            <person name="Benito E.P."/>
            <person name="Benoit I."/>
            <person name="Burger G."/>
            <person name="Camino L.P."/>
            <person name="Canovas D."/>
            <person name="Cerda-Olmedo E."/>
            <person name="Cheng J.-F."/>
            <person name="Dominguez A."/>
            <person name="Elias M."/>
            <person name="Eslava A.P."/>
            <person name="Glaser F."/>
            <person name="Grimwood J."/>
            <person name="Gutierrez G."/>
            <person name="Heitman J."/>
            <person name="Henrissat B."/>
            <person name="Iturriaga E.A."/>
            <person name="Lang B.F."/>
            <person name="Lavin J.L."/>
            <person name="Lee S."/>
            <person name="Li W."/>
            <person name="Lindquist E."/>
            <person name="Lopez-Garcia S."/>
            <person name="Luque E.M."/>
            <person name="Marcos A.T."/>
            <person name="Martin J."/>
            <person name="Mccluskey K."/>
            <person name="Medina H.R."/>
            <person name="Miralles-Duran A."/>
            <person name="Miyazaki A."/>
            <person name="Munoz-Torres E."/>
            <person name="Oguiza J.A."/>
            <person name="Ohm R."/>
            <person name="Olmedo M."/>
            <person name="Orejas M."/>
            <person name="Ortiz-Castellanos L."/>
            <person name="Pisabarro A.G."/>
            <person name="Rodriguez-Romero J."/>
            <person name="Ruiz-Herrera J."/>
            <person name="Ruiz-Vazquez R."/>
            <person name="Sanz C."/>
            <person name="Schackwitz W."/>
            <person name="Schmutz J."/>
            <person name="Shahriari M."/>
            <person name="Shelest E."/>
            <person name="Silva-Franco F."/>
            <person name="Soanes D."/>
            <person name="Syed K."/>
            <person name="Tagua V.G."/>
            <person name="Talbot N.J."/>
            <person name="Thon M."/>
            <person name="De Vries R.P."/>
            <person name="Wiebenga A."/>
            <person name="Yadav J.S."/>
            <person name="Braun E.L."/>
            <person name="Baker S."/>
            <person name="Garre V."/>
            <person name="Horwitz B."/>
            <person name="Torres-Martinez S."/>
            <person name="Idnurm A."/>
            <person name="Herrera-Estrella A."/>
            <person name="Gabaldon T."/>
            <person name="Grigoriev I.V."/>
        </authorList>
    </citation>
    <scope>NUCLEOTIDE SEQUENCE [LARGE SCALE GENOMIC DNA]</scope>
    <source>
        <strain evidence="3 4">CBS 277.49</strain>
    </source>
</reference>
<dbReference type="VEuPathDB" id="FungiDB:MUCCIDRAFT_114183"/>
<evidence type="ECO:0000259" key="2">
    <source>
        <dbReference type="PROSITE" id="PS50172"/>
    </source>
</evidence>
<dbReference type="SUPFAM" id="SSF52113">
    <property type="entry name" value="BRCT domain"/>
    <property type="match status" value="1"/>
</dbReference>
<evidence type="ECO:0000313" key="3">
    <source>
        <dbReference type="EMBL" id="OAC99013.1"/>
    </source>
</evidence>
<accession>A0A168HNZ4</accession>
<gene>
    <name evidence="3" type="ORF">MUCCIDRAFT_114183</name>
</gene>
<organism evidence="3 4">
    <name type="scientific">Mucor lusitanicus CBS 277.49</name>
    <dbReference type="NCBI Taxonomy" id="747725"/>
    <lineage>
        <taxon>Eukaryota</taxon>
        <taxon>Fungi</taxon>
        <taxon>Fungi incertae sedis</taxon>
        <taxon>Mucoromycota</taxon>
        <taxon>Mucoromycotina</taxon>
        <taxon>Mucoromycetes</taxon>
        <taxon>Mucorales</taxon>
        <taxon>Mucorineae</taxon>
        <taxon>Mucoraceae</taxon>
        <taxon>Mucor</taxon>
    </lineage>
</organism>
<keyword evidence="4" id="KW-1185">Reference proteome</keyword>
<evidence type="ECO:0000313" key="4">
    <source>
        <dbReference type="Proteomes" id="UP000077051"/>
    </source>
</evidence>
<dbReference type="Proteomes" id="UP000077051">
    <property type="component" value="Unassembled WGS sequence"/>
</dbReference>
<dbReference type="AlphaFoldDB" id="A0A168HNZ4"/>
<dbReference type="InterPro" id="IPR036420">
    <property type="entry name" value="BRCT_dom_sf"/>
</dbReference>
<evidence type="ECO:0000256" key="1">
    <source>
        <dbReference type="SAM" id="MobiDB-lite"/>
    </source>
</evidence>
<feature type="domain" description="BRCT" evidence="2">
    <location>
        <begin position="45"/>
        <end position="92"/>
    </location>
</feature>